<feature type="domain" description="Major facilitator superfamily (MFS) profile" evidence="6">
    <location>
        <begin position="17"/>
        <end position="419"/>
    </location>
</feature>
<feature type="transmembrane region" description="Helical" evidence="5">
    <location>
        <begin position="139"/>
        <end position="157"/>
    </location>
</feature>
<dbReference type="InterPro" id="IPR020846">
    <property type="entry name" value="MFS_dom"/>
</dbReference>
<dbReference type="SUPFAM" id="SSF103473">
    <property type="entry name" value="MFS general substrate transporter"/>
    <property type="match status" value="1"/>
</dbReference>
<evidence type="ECO:0000313" key="7">
    <source>
        <dbReference type="EMBL" id="TWP54214.1"/>
    </source>
</evidence>
<dbReference type="Proteomes" id="UP000316639">
    <property type="component" value="Unassembled WGS sequence"/>
</dbReference>
<dbReference type="PANTHER" id="PTHR23534">
    <property type="entry name" value="MFS PERMEASE"/>
    <property type="match status" value="1"/>
</dbReference>
<keyword evidence="8" id="KW-1185">Reference proteome</keyword>
<feature type="transmembrane region" description="Helical" evidence="5">
    <location>
        <begin position="242"/>
        <end position="260"/>
    </location>
</feature>
<feature type="transmembrane region" description="Helical" evidence="5">
    <location>
        <begin position="365"/>
        <end position="388"/>
    </location>
</feature>
<evidence type="ECO:0000256" key="5">
    <source>
        <dbReference type="SAM" id="Phobius"/>
    </source>
</evidence>
<dbReference type="PROSITE" id="PS50850">
    <property type="entry name" value="MFS"/>
    <property type="match status" value="1"/>
</dbReference>
<comment type="subcellular location">
    <subcellularLocation>
        <location evidence="1">Cell membrane</location>
        <topology evidence="1">Multi-pass membrane protein</topology>
    </subcellularLocation>
</comment>
<dbReference type="OrthoDB" id="9776171at2"/>
<evidence type="ECO:0000313" key="8">
    <source>
        <dbReference type="Proteomes" id="UP000316639"/>
    </source>
</evidence>
<organism evidence="7 8">
    <name type="scientific">Lentzea tibetensis</name>
    <dbReference type="NCBI Taxonomy" id="2591470"/>
    <lineage>
        <taxon>Bacteria</taxon>
        <taxon>Bacillati</taxon>
        <taxon>Actinomycetota</taxon>
        <taxon>Actinomycetes</taxon>
        <taxon>Pseudonocardiales</taxon>
        <taxon>Pseudonocardiaceae</taxon>
        <taxon>Lentzea</taxon>
    </lineage>
</organism>
<proteinExistence type="predicted"/>
<feature type="transmembrane region" description="Helical" evidence="5">
    <location>
        <begin position="21"/>
        <end position="46"/>
    </location>
</feature>
<feature type="transmembrane region" description="Helical" evidence="5">
    <location>
        <begin position="52"/>
        <end position="71"/>
    </location>
</feature>
<keyword evidence="3 5" id="KW-1133">Transmembrane helix</keyword>
<dbReference type="Gene3D" id="1.20.1250.20">
    <property type="entry name" value="MFS general substrate transporter like domains"/>
    <property type="match status" value="2"/>
</dbReference>
<accession>A0A563F4B9</accession>
<protein>
    <submittedName>
        <fullName evidence="7">MFS transporter</fullName>
    </submittedName>
</protein>
<keyword evidence="4 5" id="KW-0472">Membrane</keyword>
<dbReference type="GO" id="GO:0022857">
    <property type="term" value="F:transmembrane transporter activity"/>
    <property type="evidence" value="ECO:0007669"/>
    <property type="project" value="InterPro"/>
</dbReference>
<feature type="transmembrane region" description="Helical" evidence="5">
    <location>
        <begin position="331"/>
        <end position="353"/>
    </location>
</feature>
<dbReference type="InterPro" id="IPR036259">
    <property type="entry name" value="MFS_trans_sf"/>
</dbReference>
<dbReference type="AlphaFoldDB" id="A0A563F4B9"/>
<evidence type="ECO:0000256" key="2">
    <source>
        <dbReference type="ARBA" id="ARBA00022692"/>
    </source>
</evidence>
<feature type="transmembrane region" description="Helical" evidence="5">
    <location>
        <begin position="394"/>
        <end position="416"/>
    </location>
</feature>
<name>A0A563F4B9_9PSEU</name>
<dbReference type="GO" id="GO:0005886">
    <property type="term" value="C:plasma membrane"/>
    <property type="evidence" value="ECO:0007669"/>
    <property type="project" value="UniProtKB-SubCell"/>
</dbReference>
<feature type="transmembrane region" description="Helical" evidence="5">
    <location>
        <begin position="272"/>
        <end position="296"/>
    </location>
</feature>
<dbReference type="PANTHER" id="PTHR23534:SF1">
    <property type="entry name" value="MAJOR FACILITATOR SUPERFAMILY PROTEIN"/>
    <property type="match status" value="1"/>
</dbReference>
<evidence type="ECO:0000256" key="4">
    <source>
        <dbReference type="ARBA" id="ARBA00023136"/>
    </source>
</evidence>
<reference evidence="7 8" key="1">
    <citation type="submission" date="2019-07" db="EMBL/GenBank/DDBJ databases">
        <title>Lentzea xizangensis sp. nov., isolated from Qinghai-Tibetan Plateau Soils.</title>
        <authorList>
            <person name="Huang J."/>
        </authorList>
    </citation>
    <scope>NUCLEOTIDE SEQUENCE [LARGE SCALE GENOMIC DNA]</scope>
    <source>
        <strain evidence="7 8">FXJ1.1311</strain>
    </source>
</reference>
<dbReference type="EMBL" id="VOBR01000001">
    <property type="protein sequence ID" value="TWP54214.1"/>
    <property type="molecule type" value="Genomic_DNA"/>
</dbReference>
<dbReference type="InterPro" id="IPR011701">
    <property type="entry name" value="MFS"/>
</dbReference>
<feature type="transmembrane region" description="Helical" evidence="5">
    <location>
        <begin position="303"/>
        <end position="325"/>
    </location>
</feature>
<feature type="transmembrane region" description="Helical" evidence="5">
    <location>
        <begin position="110"/>
        <end position="127"/>
    </location>
</feature>
<evidence type="ECO:0000256" key="3">
    <source>
        <dbReference type="ARBA" id="ARBA00022989"/>
    </source>
</evidence>
<evidence type="ECO:0000256" key="1">
    <source>
        <dbReference type="ARBA" id="ARBA00004651"/>
    </source>
</evidence>
<comment type="caution">
    <text evidence="7">The sequence shown here is derived from an EMBL/GenBank/DDBJ whole genome shotgun (WGS) entry which is preliminary data.</text>
</comment>
<sequence>MHLSTTDLTVDRVRSRVLRTVLVSQVLSSVGTTVAYTVTAVVAVSLAGSSTLVGIVLAITGFGPVVATALISRITDARGRRAGIATGYWTAAVGALVSVIAIVWHSYPVFIVGGLLVGFATVTNFQARFAATDLPSESGSAKSISLIVWVTTVGAVAGPNVSPLGAVVARWTGLPEWTGVFLIAAAGFAVAGAVVTAFMRPDPLLLSRLSTVEPGATVVRKGFWERVGAGASAVGASTRARYAIITTTVGHTVMISVMTWTPVHMEHGVSHVGLIGVVLSLHFAGMYAVSPVFGWVAGRVGSVPVMVGSTVVMGLSLVIGGTAAPGDAVRLAVALFLLGFGWCGMFVTGSALLSDSVPADARPAVQGLSDAVMWVGSAVAAAGAGWVVDVGGYPWLNACSGVLLVPCLVFGARVVAQRRISPAAPPVG</sequence>
<feature type="transmembrane region" description="Helical" evidence="5">
    <location>
        <begin position="177"/>
        <end position="199"/>
    </location>
</feature>
<feature type="transmembrane region" description="Helical" evidence="5">
    <location>
        <begin position="83"/>
        <end position="104"/>
    </location>
</feature>
<dbReference type="Pfam" id="PF07690">
    <property type="entry name" value="MFS_1"/>
    <property type="match status" value="2"/>
</dbReference>
<evidence type="ECO:0000259" key="6">
    <source>
        <dbReference type="PROSITE" id="PS50850"/>
    </source>
</evidence>
<gene>
    <name evidence="7" type="ORF">FKR81_01240</name>
</gene>
<keyword evidence="2 5" id="KW-0812">Transmembrane</keyword>